<comment type="function">
    <text evidence="10">Catalyzes the reversible formation of acyl-phosphate (acyl-PO(4)) from acyl-[acyl-carrier-protein] (acyl-ACP). This enzyme utilizes acyl-ACP as fatty acyl donor, but not acyl-CoA.</text>
</comment>
<gene>
    <name evidence="10" type="primary">plsX</name>
    <name evidence="11" type="ORF">O1D97_00905</name>
</gene>
<comment type="caution">
    <text evidence="11">The sequence shown here is derived from an EMBL/GenBank/DDBJ whole genome shotgun (WGS) entry which is preliminary data.</text>
</comment>
<comment type="subunit">
    <text evidence="9 10">Homodimer. Probably interacts with PlsY.</text>
</comment>
<comment type="similarity">
    <text evidence="10">Belongs to the PlsX family.</text>
</comment>
<evidence type="ECO:0000256" key="5">
    <source>
        <dbReference type="ARBA" id="ARBA00023098"/>
    </source>
</evidence>
<evidence type="ECO:0000256" key="7">
    <source>
        <dbReference type="ARBA" id="ARBA00023264"/>
    </source>
</evidence>
<dbReference type="InterPro" id="IPR003664">
    <property type="entry name" value="FA_synthesis"/>
</dbReference>
<reference evidence="11" key="1">
    <citation type="submission" date="2022-12" db="EMBL/GenBank/DDBJ databases">
        <title>Marinomonas 15G1-11 sp. nov, isolated from marine algae.</title>
        <authorList>
            <person name="Butt M."/>
            <person name="Choi D.G."/>
            <person name="Kim J.M."/>
            <person name="Lee J.K."/>
            <person name="Baek J.H."/>
            <person name="Jeon C.O."/>
        </authorList>
    </citation>
    <scope>NUCLEOTIDE SEQUENCE</scope>
    <source>
        <strain evidence="11">15G1-11</strain>
    </source>
</reference>
<keyword evidence="2 10" id="KW-0963">Cytoplasm</keyword>
<dbReference type="SUPFAM" id="SSF53659">
    <property type="entry name" value="Isocitrate/Isopropylmalate dehydrogenase-like"/>
    <property type="match status" value="1"/>
</dbReference>
<dbReference type="EC" id="2.3.1.274" evidence="8 10"/>
<evidence type="ECO:0000256" key="1">
    <source>
        <dbReference type="ARBA" id="ARBA00001232"/>
    </source>
</evidence>
<dbReference type="Proteomes" id="UP001149719">
    <property type="component" value="Unassembled WGS sequence"/>
</dbReference>
<dbReference type="PIRSF" id="PIRSF002465">
    <property type="entry name" value="Phsphlp_syn_PlsX"/>
    <property type="match status" value="1"/>
</dbReference>
<accession>A0ABT4JQ02</accession>
<comment type="pathway">
    <text evidence="10">Lipid metabolism; phospholipid metabolism.</text>
</comment>
<keyword evidence="4 10" id="KW-0808">Transferase</keyword>
<comment type="subcellular location">
    <subcellularLocation>
        <location evidence="10">Cytoplasm</location>
    </subcellularLocation>
    <text evidence="10">Associated with the membrane possibly through PlsY.</text>
</comment>
<organism evidence="11 12">
    <name type="scientific">Marinomonas phaeophyticola</name>
    <dbReference type="NCBI Taxonomy" id="3004091"/>
    <lineage>
        <taxon>Bacteria</taxon>
        <taxon>Pseudomonadati</taxon>
        <taxon>Pseudomonadota</taxon>
        <taxon>Gammaproteobacteria</taxon>
        <taxon>Oceanospirillales</taxon>
        <taxon>Oceanospirillaceae</taxon>
        <taxon>Marinomonas</taxon>
    </lineage>
</organism>
<dbReference type="Gene3D" id="3.40.718.10">
    <property type="entry name" value="Isopropylmalate Dehydrogenase"/>
    <property type="match status" value="1"/>
</dbReference>
<dbReference type="Pfam" id="PF02504">
    <property type="entry name" value="FA_synthesis"/>
    <property type="match status" value="1"/>
</dbReference>
<sequence>MIRVAIDAMGGDLGPRIAFESALNVLQNYDDVDISIYHHESFSPIYPSHLNVTTIACPDFILQNDVVNRDLFRRQETTLYKALKSLAKKHSDVVITLGNTGVMVALSRFILGLVRPKLYPALIRELGSSPLRCLVDLGANVHCQSTMLEGFACLGAAYIEACDDQLANVGLLNVGVESSKGSSVIREADKALSKRAWPIYSGYAEGDEIFKGDKNVIVCDGMVGNAVLKASEGLLSFINKELSDSHDKDIVRSLFKGGRNHGACLVGVAGNVVKGHGGSDVTALTGAIEYGIDMAKNNLHEKISAKIKKEVV</sequence>
<keyword evidence="7 10" id="KW-1208">Phospholipid metabolism</keyword>
<comment type="catalytic activity">
    <reaction evidence="1 10">
        <text>a fatty acyl-[ACP] + phosphate = an acyl phosphate + holo-[ACP]</text>
        <dbReference type="Rhea" id="RHEA:42292"/>
        <dbReference type="Rhea" id="RHEA-COMP:9685"/>
        <dbReference type="Rhea" id="RHEA-COMP:14125"/>
        <dbReference type="ChEBI" id="CHEBI:43474"/>
        <dbReference type="ChEBI" id="CHEBI:59918"/>
        <dbReference type="ChEBI" id="CHEBI:64479"/>
        <dbReference type="ChEBI" id="CHEBI:138651"/>
        <dbReference type="EC" id="2.3.1.274"/>
    </reaction>
</comment>
<protein>
    <recommendedName>
        <fullName evidence="8 10">Phosphate acyltransferase</fullName>
        <ecNumber evidence="8 10">2.3.1.274</ecNumber>
    </recommendedName>
    <alternativeName>
        <fullName evidence="10">Acyl-ACP phosphotransacylase</fullName>
    </alternativeName>
    <alternativeName>
        <fullName evidence="10">Acyl-[acyl-carrier-protein]--phosphate acyltransferase</fullName>
    </alternativeName>
    <alternativeName>
        <fullName evidence="10">Phosphate-acyl-ACP acyltransferase</fullName>
    </alternativeName>
</protein>
<evidence type="ECO:0000256" key="8">
    <source>
        <dbReference type="ARBA" id="ARBA00024069"/>
    </source>
</evidence>
<dbReference type="InterPro" id="IPR012281">
    <property type="entry name" value="Phospholipid_synth_PlsX-like"/>
</dbReference>
<evidence type="ECO:0000256" key="2">
    <source>
        <dbReference type="ARBA" id="ARBA00022490"/>
    </source>
</evidence>
<evidence type="ECO:0000313" key="11">
    <source>
        <dbReference type="EMBL" id="MCZ2720236.1"/>
    </source>
</evidence>
<evidence type="ECO:0000256" key="9">
    <source>
        <dbReference type="ARBA" id="ARBA00046608"/>
    </source>
</evidence>
<dbReference type="PANTHER" id="PTHR30100:SF1">
    <property type="entry name" value="PHOSPHATE ACYLTRANSFERASE"/>
    <property type="match status" value="1"/>
</dbReference>
<proteinExistence type="inferred from homology"/>
<name>A0ABT4JQ02_9GAMM</name>
<evidence type="ECO:0000256" key="4">
    <source>
        <dbReference type="ARBA" id="ARBA00022679"/>
    </source>
</evidence>
<dbReference type="EMBL" id="JAPUBN010000006">
    <property type="protein sequence ID" value="MCZ2720236.1"/>
    <property type="molecule type" value="Genomic_DNA"/>
</dbReference>
<keyword evidence="6 10" id="KW-0594">Phospholipid biosynthesis</keyword>
<evidence type="ECO:0000313" key="12">
    <source>
        <dbReference type="Proteomes" id="UP001149719"/>
    </source>
</evidence>
<dbReference type="HAMAP" id="MF_00019">
    <property type="entry name" value="PlsX"/>
    <property type="match status" value="1"/>
</dbReference>
<dbReference type="PANTHER" id="PTHR30100">
    <property type="entry name" value="FATTY ACID/PHOSPHOLIPID SYNTHESIS PROTEIN PLSX"/>
    <property type="match status" value="1"/>
</dbReference>
<keyword evidence="5 10" id="KW-0443">Lipid metabolism</keyword>
<keyword evidence="3 10" id="KW-0444">Lipid biosynthesis</keyword>
<evidence type="ECO:0000256" key="6">
    <source>
        <dbReference type="ARBA" id="ARBA00023209"/>
    </source>
</evidence>
<keyword evidence="12" id="KW-1185">Reference proteome</keyword>
<evidence type="ECO:0000256" key="10">
    <source>
        <dbReference type="HAMAP-Rule" id="MF_00019"/>
    </source>
</evidence>
<dbReference type="RefSeq" id="WP_269121974.1">
    <property type="nucleotide sequence ID" value="NZ_JAPUBN010000006.1"/>
</dbReference>
<evidence type="ECO:0000256" key="3">
    <source>
        <dbReference type="ARBA" id="ARBA00022516"/>
    </source>
</evidence>